<organism evidence="2 3">
    <name type="scientific">Triangularia setosa</name>
    <dbReference type="NCBI Taxonomy" id="2587417"/>
    <lineage>
        <taxon>Eukaryota</taxon>
        <taxon>Fungi</taxon>
        <taxon>Dikarya</taxon>
        <taxon>Ascomycota</taxon>
        <taxon>Pezizomycotina</taxon>
        <taxon>Sordariomycetes</taxon>
        <taxon>Sordariomycetidae</taxon>
        <taxon>Sordariales</taxon>
        <taxon>Podosporaceae</taxon>
        <taxon>Triangularia</taxon>
    </lineage>
</organism>
<reference evidence="2" key="1">
    <citation type="journal article" date="2023" name="Mol. Phylogenet. Evol.">
        <title>Genome-scale phylogeny and comparative genomics of the fungal order Sordariales.</title>
        <authorList>
            <person name="Hensen N."/>
            <person name="Bonometti L."/>
            <person name="Westerberg I."/>
            <person name="Brannstrom I.O."/>
            <person name="Guillou S."/>
            <person name="Cros-Aarteil S."/>
            <person name="Calhoun S."/>
            <person name="Haridas S."/>
            <person name="Kuo A."/>
            <person name="Mondo S."/>
            <person name="Pangilinan J."/>
            <person name="Riley R."/>
            <person name="LaButti K."/>
            <person name="Andreopoulos B."/>
            <person name="Lipzen A."/>
            <person name="Chen C."/>
            <person name="Yan M."/>
            <person name="Daum C."/>
            <person name="Ng V."/>
            <person name="Clum A."/>
            <person name="Steindorff A."/>
            <person name="Ohm R.A."/>
            <person name="Martin F."/>
            <person name="Silar P."/>
            <person name="Natvig D.O."/>
            <person name="Lalanne C."/>
            <person name="Gautier V."/>
            <person name="Ament-Velasquez S.L."/>
            <person name="Kruys A."/>
            <person name="Hutchinson M.I."/>
            <person name="Powell A.J."/>
            <person name="Barry K."/>
            <person name="Miller A.N."/>
            <person name="Grigoriev I.V."/>
            <person name="Debuchy R."/>
            <person name="Gladieux P."/>
            <person name="Hiltunen Thoren M."/>
            <person name="Johannesson H."/>
        </authorList>
    </citation>
    <scope>NUCLEOTIDE SEQUENCE</scope>
    <source>
        <strain evidence="2">CBS 892.96</strain>
    </source>
</reference>
<name>A0AAN6W7Y7_9PEZI</name>
<dbReference type="Proteomes" id="UP001302321">
    <property type="component" value="Unassembled WGS sequence"/>
</dbReference>
<protein>
    <submittedName>
        <fullName evidence="2">Uncharacterized protein</fullName>
    </submittedName>
</protein>
<gene>
    <name evidence="2" type="ORF">QBC36DRAFT_300861</name>
</gene>
<sequence length="78" mass="8341">MLHPSKLTTLAALLALTAPSAQQELKGALETDPLTNITFLNIHPSISPNFHLGFALPLKSTPPSKDIILQITRPTEGS</sequence>
<proteinExistence type="predicted"/>
<reference evidence="2" key="2">
    <citation type="submission" date="2023-05" db="EMBL/GenBank/DDBJ databases">
        <authorList>
            <consortium name="Lawrence Berkeley National Laboratory"/>
            <person name="Steindorff A."/>
            <person name="Hensen N."/>
            <person name="Bonometti L."/>
            <person name="Westerberg I."/>
            <person name="Brannstrom I.O."/>
            <person name="Guillou S."/>
            <person name="Cros-Aarteil S."/>
            <person name="Calhoun S."/>
            <person name="Haridas S."/>
            <person name="Kuo A."/>
            <person name="Mondo S."/>
            <person name="Pangilinan J."/>
            <person name="Riley R."/>
            <person name="Labutti K."/>
            <person name="Andreopoulos B."/>
            <person name="Lipzen A."/>
            <person name="Chen C."/>
            <person name="Yanf M."/>
            <person name="Daum C."/>
            <person name="Ng V."/>
            <person name="Clum A."/>
            <person name="Ohm R."/>
            <person name="Martin F."/>
            <person name="Silar P."/>
            <person name="Natvig D."/>
            <person name="Lalanne C."/>
            <person name="Gautier V."/>
            <person name="Ament-Velasquez S.L."/>
            <person name="Kruys A."/>
            <person name="Hutchinson M.I."/>
            <person name="Powell A.J."/>
            <person name="Barry K."/>
            <person name="Miller A.N."/>
            <person name="Grigoriev I.V."/>
            <person name="Debuchy R."/>
            <person name="Gladieux P."/>
            <person name="Thoren M.H."/>
            <person name="Johannesson H."/>
        </authorList>
    </citation>
    <scope>NUCLEOTIDE SEQUENCE</scope>
    <source>
        <strain evidence="2">CBS 892.96</strain>
    </source>
</reference>
<evidence type="ECO:0000313" key="2">
    <source>
        <dbReference type="EMBL" id="KAK4176720.1"/>
    </source>
</evidence>
<comment type="caution">
    <text evidence="2">The sequence shown here is derived from an EMBL/GenBank/DDBJ whole genome shotgun (WGS) entry which is preliminary data.</text>
</comment>
<evidence type="ECO:0000256" key="1">
    <source>
        <dbReference type="SAM" id="SignalP"/>
    </source>
</evidence>
<feature type="chain" id="PRO_5042872361" evidence="1">
    <location>
        <begin position="23"/>
        <end position="78"/>
    </location>
</feature>
<feature type="signal peptide" evidence="1">
    <location>
        <begin position="1"/>
        <end position="22"/>
    </location>
</feature>
<keyword evidence="1" id="KW-0732">Signal</keyword>
<accession>A0AAN6W7Y7</accession>
<keyword evidence="3" id="KW-1185">Reference proteome</keyword>
<dbReference type="AlphaFoldDB" id="A0AAN6W7Y7"/>
<evidence type="ECO:0000313" key="3">
    <source>
        <dbReference type="Proteomes" id="UP001302321"/>
    </source>
</evidence>
<dbReference type="EMBL" id="MU866187">
    <property type="protein sequence ID" value="KAK4176720.1"/>
    <property type="molecule type" value="Genomic_DNA"/>
</dbReference>